<comment type="caution">
    <text evidence="1">The sequence shown here is derived from an EMBL/GenBank/DDBJ whole genome shotgun (WGS) entry which is preliminary data.</text>
</comment>
<protein>
    <recommendedName>
        <fullName evidence="2">DUF4411 domain-containing protein</fullName>
    </recommendedName>
</protein>
<dbReference type="AlphaFoldDB" id="X1GGT4"/>
<reference evidence="1" key="1">
    <citation type="journal article" date="2014" name="Front. Microbiol.">
        <title>High frequency of phylogenetically diverse reductive dehalogenase-homologous genes in deep subseafloor sedimentary metagenomes.</title>
        <authorList>
            <person name="Kawai M."/>
            <person name="Futagami T."/>
            <person name="Toyoda A."/>
            <person name="Takaki Y."/>
            <person name="Nishi S."/>
            <person name="Hori S."/>
            <person name="Arai W."/>
            <person name="Tsubouchi T."/>
            <person name="Morono Y."/>
            <person name="Uchiyama I."/>
            <person name="Ito T."/>
            <person name="Fujiyama A."/>
            <person name="Inagaki F."/>
            <person name="Takami H."/>
        </authorList>
    </citation>
    <scope>NUCLEOTIDE SEQUENCE</scope>
    <source>
        <strain evidence="1">Expedition CK06-06</strain>
    </source>
</reference>
<organism evidence="1">
    <name type="scientific">marine sediment metagenome</name>
    <dbReference type="NCBI Taxonomy" id="412755"/>
    <lineage>
        <taxon>unclassified sequences</taxon>
        <taxon>metagenomes</taxon>
        <taxon>ecological metagenomes</taxon>
    </lineage>
</organism>
<proteinExistence type="predicted"/>
<accession>X1GGT4</accession>
<evidence type="ECO:0000313" key="1">
    <source>
        <dbReference type="EMBL" id="GAH57116.1"/>
    </source>
</evidence>
<name>X1GGT4_9ZZZZ</name>
<dbReference type="Pfam" id="PF14367">
    <property type="entry name" value="DUF4411"/>
    <property type="match status" value="1"/>
</dbReference>
<feature type="non-terminal residue" evidence="1">
    <location>
        <position position="145"/>
    </location>
</feature>
<evidence type="ECO:0008006" key="2">
    <source>
        <dbReference type="Google" id="ProtNLM"/>
    </source>
</evidence>
<gene>
    <name evidence="1" type="ORF">S03H2_28490</name>
</gene>
<sequence length="145" mass="16343">MLIYSMDTSGWTSLKRGYPASNFPSLWRNVDYLANNSRLISPHEVYVELEKQDDELLKWAKLHKGCFLKLDDEQVAVGLQIVADFPTLVNSLKETSDADPFVISLAIVQRKRSTLLGDDCIVVSAEKRGSPQKCKIPDVCNHFSI</sequence>
<dbReference type="InterPro" id="IPR016541">
    <property type="entry name" value="UCP008505"/>
</dbReference>
<dbReference type="EMBL" id="BARU01017166">
    <property type="protein sequence ID" value="GAH57116.1"/>
    <property type="molecule type" value="Genomic_DNA"/>
</dbReference>